<reference evidence="3 4" key="1">
    <citation type="journal article" date="2015" name="Genome Announc.">
        <title>Expanding the biotechnology potential of lactobacilli through comparative genomics of 213 strains and associated genera.</title>
        <authorList>
            <person name="Sun Z."/>
            <person name="Harris H.M."/>
            <person name="McCann A."/>
            <person name="Guo C."/>
            <person name="Argimon S."/>
            <person name="Zhang W."/>
            <person name="Yang X."/>
            <person name="Jeffery I.B."/>
            <person name="Cooney J.C."/>
            <person name="Kagawa T.F."/>
            <person name="Liu W."/>
            <person name="Song Y."/>
            <person name="Salvetti E."/>
            <person name="Wrobel A."/>
            <person name="Rasinkangas P."/>
            <person name="Parkhill J."/>
            <person name="Rea M.C."/>
            <person name="O'Sullivan O."/>
            <person name="Ritari J."/>
            <person name="Douillard F.P."/>
            <person name="Paul Ross R."/>
            <person name="Yang R."/>
            <person name="Briner A.E."/>
            <person name="Felis G.E."/>
            <person name="de Vos W.M."/>
            <person name="Barrangou R."/>
            <person name="Klaenhammer T.R."/>
            <person name="Caufield P.W."/>
            <person name="Cui Y."/>
            <person name="Zhang H."/>
            <person name="O'Toole P.W."/>
        </authorList>
    </citation>
    <scope>NUCLEOTIDE SEQUENCE [LARGE SCALE GENOMIC DNA]</scope>
    <source>
        <strain evidence="3 4">DSM 21115</strain>
    </source>
</reference>
<dbReference type="InterPro" id="IPR020471">
    <property type="entry name" value="AKR"/>
</dbReference>
<dbReference type="PANTHER" id="PTHR43364">
    <property type="entry name" value="NADH-SPECIFIC METHYLGLYOXAL REDUCTASE-RELATED"/>
    <property type="match status" value="1"/>
</dbReference>
<dbReference type="GO" id="GO:0005829">
    <property type="term" value="C:cytosol"/>
    <property type="evidence" value="ECO:0007669"/>
    <property type="project" value="TreeGrafter"/>
</dbReference>
<dbReference type="InterPro" id="IPR023210">
    <property type="entry name" value="NADP_OxRdtase_dom"/>
</dbReference>
<evidence type="ECO:0000313" key="3">
    <source>
        <dbReference type="EMBL" id="KRO29055.1"/>
    </source>
</evidence>
<feature type="domain" description="NADP-dependent oxidoreductase" evidence="2">
    <location>
        <begin position="19"/>
        <end position="310"/>
    </location>
</feature>
<dbReference type="InterPro" id="IPR036812">
    <property type="entry name" value="NAD(P)_OxRdtase_dom_sf"/>
</dbReference>
<dbReference type="PRINTS" id="PR00069">
    <property type="entry name" value="ALDKETRDTASE"/>
</dbReference>
<dbReference type="FunFam" id="3.20.20.100:FF:000004">
    <property type="entry name" value="Oxidoreductase, aldo/keto reductase"/>
    <property type="match status" value="1"/>
</dbReference>
<dbReference type="SUPFAM" id="SSF51430">
    <property type="entry name" value="NAD(P)-linked oxidoreductase"/>
    <property type="match status" value="1"/>
</dbReference>
<organism evidence="3 4">
    <name type="scientific">Lactiplantibacillus fabifermentans DSM 21115</name>
    <dbReference type="NCBI Taxonomy" id="1413187"/>
    <lineage>
        <taxon>Bacteria</taxon>
        <taxon>Bacillati</taxon>
        <taxon>Bacillota</taxon>
        <taxon>Bacilli</taxon>
        <taxon>Lactobacillales</taxon>
        <taxon>Lactobacillaceae</taxon>
        <taxon>Lactiplantibacillus</taxon>
    </lineage>
</organism>
<dbReference type="Pfam" id="PF00248">
    <property type="entry name" value="Aldo_ket_red"/>
    <property type="match status" value="1"/>
</dbReference>
<dbReference type="EMBL" id="AYGX02000019">
    <property type="protein sequence ID" value="KRO29055.1"/>
    <property type="molecule type" value="Genomic_DNA"/>
</dbReference>
<dbReference type="RefSeq" id="WP_029779105.1">
    <property type="nucleotide sequence ID" value="NZ_AYGX02000019.1"/>
</dbReference>
<dbReference type="Proteomes" id="UP000050920">
    <property type="component" value="Unassembled WGS sequence"/>
</dbReference>
<proteinExistence type="predicted"/>
<evidence type="ECO:0000256" key="1">
    <source>
        <dbReference type="ARBA" id="ARBA00023002"/>
    </source>
</evidence>
<gene>
    <name evidence="3" type="ORF">DY78_GL001463</name>
</gene>
<comment type="caution">
    <text evidence="3">The sequence shown here is derived from an EMBL/GenBank/DDBJ whole genome shotgun (WGS) entry which is preliminary data.</text>
</comment>
<keyword evidence="1" id="KW-0560">Oxidoreductase</keyword>
<keyword evidence="4" id="KW-1185">Reference proteome</keyword>
<dbReference type="PANTHER" id="PTHR43364:SF4">
    <property type="entry name" value="NAD(P)-LINKED OXIDOREDUCTASE SUPERFAMILY PROTEIN"/>
    <property type="match status" value="1"/>
</dbReference>
<evidence type="ECO:0000259" key="2">
    <source>
        <dbReference type="Pfam" id="PF00248"/>
    </source>
</evidence>
<dbReference type="Gene3D" id="3.20.20.100">
    <property type="entry name" value="NADP-dependent oxidoreductase domain"/>
    <property type="match status" value="1"/>
</dbReference>
<sequence length="313" mass="34328">MANLATTTIGKSDVTATAMGLGANAVGGTNLFPNLQDDNGKALVRAALDHGINLIDTAYAYGFGHSEELIGEVLKDYDRSKVVIASKAAQKLVGDQVELHNEPAFLKQAVDDSLQRLQTDYLDIFYVHFPDGKTPLNEAIAALNDLKQAGKIRAIGVSNVDLVQLKEANQDNLVDIVENEYSLMARAAETDLFPYLRDHQISFVPYFPLASGLLTGKYQAPITFPEGDLRRNKPEFQPAAFQQNIDHVNQLSTLAKRYDVTIAQLVLAWYLRNQAVSVVIPGAKRVEQVISNAQAATVDLRAHDYKTISDLFA</sequence>
<evidence type="ECO:0000313" key="4">
    <source>
        <dbReference type="Proteomes" id="UP000050920"/>
    </source>
</evidence>
<name>A0A0R2NTR0_9LACO</name>
<accession>A0A0R2NTR0</accession>
<dbReference type="GO" id="GO:0016491">
    <property type="term" value="F:oxidoreductase activity"/>
    <property type="evidence" value="ECO:0007669"/>
    <property type="project" value="UniProtKB-KW"/>
</dbReference>
<dbReference type="AlphaFoldDB" id="A0A0R2NTR0"/>
<protein>
    <submittedName>
        <fullName evidence="3">Aldo keto reductase</fullName>
    </submittedName>
</protein>
<dbReference type="InterPro" id="IPR050523">
    <property type="entry name" value="AKR_Detox_Biosynth"/>
</dbReference>